<proteinExistence type="predicted"/>
<evidence type="ECO:0000313" key="8">
    <source>
        <dbReference type="EMBL" id="CAB5227224.1"/>
    </source>
</evidence>
<accession>A0A6J5S9Z6</accession>
<dbReference type="EMBL" id="LR798374">
    <property type="protein sequence ID" value="CAB5227224.1"/>
    <property type="molecule type" value="Genomic_DNA"/>
</dbReference>
<reference evidence="7" key="1">
    <citation type="submission" date="2020-05" db="EMBL/GenBank/DDBJ databases">
        <authorList>
            <person name="Chiriac C."/>
            <person name="Salcher M."/>
            <person name="Ghai R."/>
            <person name="Kavagutti S V."/>
        </authorList>
    </citation>
    <scope>NUCLEOTIDE SEQUENCE</scope>
</reference>
<dbReference type="EMBL" id="LR796840">
    <property type="protein sequence ID" value="CAB4168944.1"/>
    <property type="molecule type" value="Genomic_DNA"/>
</dbReference>
<dbReference type="EMBL" id="LR796935">
    <property type="protein sequence ID" value="CAB4176304.1"/>
    <property type="molecule type" value="Genomic_DNA"/>
</dbReference>
<dbReference type="EMBL" id="LR797362">
    <property type="protein sequence ID" value="CAB4210334.1"/>
    <property type="molecule type" value="Genomic_DNA"/>
</dbReference>
<sequence>MANYKNNNEVLFNKEIELRKLNEQLEAAKNRLGVVKDVLRNDPLFSSFLQGKNKYEFTASSSGDRSKGNDYHAIDINPENIENIINNPNNYAHSYVKPYIGSYQEYKNLQNQIAQLSGTIKAERSNLESLRHAETDQMKAETIRLKELSRIQEELITAKDAAKELQEKSQQYTQTLDPNSEEYQNLASTQEQLAQNIQTLIDKREQIKKEDPLQILNQNSKQNSNTQVPNQEGNVNFDANRSTLEYYNDSASILTKHPDLAAQYNKNKINNPRKALETLVENAYEKDIANGNTDNLIEYRNIIDKIAKEDLEQDIKERKAKAREEIEKANTNPNTGKQYTEEERKAALEAMLNSKEGYPTADMEHLTFAGKPIWHTNIAKNIAARTAQATSPDKPYPYYTKPRIAQPSKEETIAYDLLSKNLLKPEYEQTVKETIDDLKKLKEKSPTENLGEADERAKEKTTNENIEGYVNPKTNSVLDLIQKRAMRNFKENIMPKVSAPFIARGSFNTGARAEAQDRARRDLMESLMDNETQFLASAYDKARATASEDKRTYLNYQLNKANLQGDEILKKGKIAEDISKLMDVNHKNKLLDMEALRTVGQSQRDVEQRKLDLEHQEFENEVNYPIRQIDILNRMTHQLPVGSILGETSNKASPPTRNEQVSPWAQGANMVGSLMAANMMSKAEGGMIQRHADGGMIDKMKDQYLQDLMTRAQNTGGNTQDPWAHYLMGFSSKLGTSSDVMQDLVKGNSQGLSQFMHAKEYNKGLDDQNLGFKKSIIDYLDQADEKKLNKRLHEAQYQKIMAEIGGGDISSRPLSALDPSGNVVVPVIKNGRLAGVNTINPQTGESKYFDYNVIPQSINQESYETAIPTEFNEIQTPKTKELFEITRNPKLPTNAAEKEYYDQDIKNLTKLQEEAQKAKENQNKLESLKSNFPNLNTGLLAPIGNLGSEASYSLGLGKGKAATAAQAFKESKLVDLADAKRVFDKMTDRDVESAKEMSTNPRNTIDSIKENTDVKLAAVKLKQIEAKAKETYLAKYGNTRGFDLLYDTWLKNISVFKNIRNKKSKEFIRKGLNEESLETWPEMFNPNFLEKNAETSYDGLSEVNKSQKQQLQKELE</sequence>
<evidence type="ECO:0000313" key="6">
    <source>
        <dbReference type="EMBL" id="CAB4198376.1"/>
    </source>
</evidence>
<evidence type="ECO:0000313" key="3">
    <source>
        <dbReference type="EMBL" id="CAB4168944.1"/>
    </source>
</evidence>
<feature type="coiled-coil region" evidence="1">
    <location>
        <begin position="901"/>
        <end position="931"/>
    </location>
</feature>
<feature type="coiled-coil region" evidence="1">
    <location>
        <begin position="11"/>
        <end position="38"/>
    </location>
</feature>
<evidence type="ECO:0000313" key="7">
    <source>
        <dbReference type="EMBL" id="CAB4210334.1"/>
    </source>
</evidence>
<gene>
    <name evidence="5" type="ORF">UFOVP1074_17</name>
    <name evidence="6" type="ORF">UFOVP1310_64</name>
    <name evidence="7" type="ORF">UFOVP1424_8</name>
    <name evidence="8" type="ORF">UFOVP1521_8</name>
    <name evidence="3" type="ORF">UFOVP899_21</name>
    <name evidence="4" type="ORF">UFOVP987_20</name>
</gene>
<protein>
    <submittedName>
        <fullName evidence="7">Uncharacterized protein</fullName>
    </submittedName>
</protein>
<evidence type="ECO:0000313" key="4">
    <source>
        <dbReference type="EMBL" id="CAB4176304.1"/>
    </source>
</evidence>
<evidence type="ECO:0000256" key="2">
    <source>
        <dbReference type="SAM" id="MobiDB-lite"/>
    </source>
</evidence>
<dbReference type="EMBL" id="LR797006">
    <property type="protein sequence ID" value="CAB4180838.1"/>
    <property type="molecule type" value="Genomic_DNA"/>
</dbReference>
<evidence type="ECO:0000256" key="1">
    <source>
        <dbReference type="SAM" id="Coils"/>
    </source>
</evidence>
<feature type="region of interest" description="Disordered" evidence="2">
    <location>
        <begin position="442"/>
        <end position="462"/>
    </location>
</feature>
<evidence type="ECO:0000313" key="5">
    <source>
        <dbReference type="EMBL" id="CAB4180838.1"/>
    </source>
</evidence>
<keyword evidence="1" id="KW-0175">Coiled coil</keyword>
<feature type="region of interest" description="Disordered" evidence="2">
    <location>
        <begin position="168"/>
        <end position="188"/>
    </location>
</feature>
<organism evidence="7">
    <name type="scientific">uncultured Caudovirales phage</name>
    <dbReference type="NCBI Taxonomy" id="2100421"/>
    <lineage>
        <taxon>Viruses</taxon>
        <taxon>Duplodnaviria</taxon>
        <taxon>Heunggongvirae</taxon>
        <taxon>Uroviricota</taxon>
        <taxon>Caudoviricetes</taxon>
        <taxon>Peduoviridae</taxon>
        <taxon>Maltschvirus</taxon>
        <taxon>Maltschvirus maltsch</taxon>
    </lineage>
</organism>
<feature type="compositionally biased region" description="Basic and acidic residues" evidence="2">
    <location>
        <begin position="453"/>
        <end position="462"/>
    </location>
</feature>
<dbReference type="EMBL" id="LR797262">
    <property type="protein sequence ID" value="CAB4198376.1"/>
    <property type="molecule type" value="Genomic_DNA"/>
</dbReference>
<name>A0A6J5S9Z6_9CAUD</name>